<dbReference type="Pfam" id="PF00561">
    <property type="entry name" value="Abhydrolase_1"/>
    <property type="match status" value="1"/>
</dbReference>
<dbReference type="InterPro" id="IPR025483">
    <property type="entry name" value="Lipase_euk"/>
</dbReference>
<organism evidence="10 11">
    <name type="scientific">Anopheles epiroticus</name>
    <dbReference type="NCBI Taxonomy" id="199890"/>
    <lineage>
        <taxon>Eukaryota</taxon>
        <taxon>Metazoa</taxon>
        <taxon>Ecdysozoa</taxon>
        <taxon>Arthropoda</taxon>
        <taxon>Hexapoda</taxon>
        <taxon>Insecta</taxon>
        <taxon>Pterygota</taxon>
        <taxon>Neoptera</taxon>
        <taxon>Endopterygota</taxon>
        <taxon>Diptera</taxon>
        <taxon>Nematocera</taxon>
        <taxon>Culicoidea</taxon>
        <taxon>Culicidae</taxon>
        <taxon>Anophelinae</taxon>
        <taxon>Anopheles</taxon>
    </lineage>
</organism>
<evidence type="ECO:0000256" key="8">
    <source>
        <dbReference type="SAM" id="SignalP"/>
    </source>
</evidence>
<reference evidence="11" key="1">
    <citation type="submission" date="2013-03" db="EMBL/GenBank/DDBJ databases">
        <title>The Genome Sequence of Anopheles epiroticus epiroticus2.</title>
        <authorList>
            <consortium name="The Broad Institute Genomics Platform"/>
            <person name="Neafsey D.E."/>
            <person name="Howell P."/>
            <person name="Walker B."/>
            <person name="Young S.K."/>
            <person name="Zeng Q."/>
            <person name="Gargeya S."/>
            <person name="Fitzgerald M."/>
            <person name="Haas B."/>
            <person name="Abouelleil A."/>
            <person name="Allen A.W."/>
            <person name="Alvarado L."/>
            <person name="Arachchi H.M."/>
            <person name="Berlin A.M."/>
            <person name="Chapman S.B."/>
            <person name="Gainer-Dewar J."/>
            <person name="Goldberg J."/>
            <person name="Griggs A."/>
            <person name="Gujja S."/>
            <person name="Hansen M."/>
            <person name="Howarth C."/>
            <person name="Imamovic A."/>
            <person name="Ireland A."/>
            <person name="Larimer J."/>
            <person name="McCowan C."/>
            <person name="Murphy C."/>
            <person name="Pearson M."/>
            <person name="Poon T.W."/>
            <person name="Priest M."/>
            <person name="Roberts A."/>
            <person name="Saif S."/>
            <person name="Shea T."/>
            <person name="Sisk P."/>
            <person name="Sykes S."/>
            <person name="Wortman J."/>
            <person name="Nusbaum C."/>
            <person name="Birren B."/>
        </authorList>
    </citation>
    <scope>NUCLEOTIDE SEQUENCE [LARGE SCALE GENOMIC DNA]</scope>
    <source>
        <strain evidence="11">Epiroticus2</strain>
    </source>
</reference>
<keyword evidence="3 6" id="KW-0442">Lipid degradation</keyword>
<evidence type="ECO:0000256" key="5">
    <source>
        <dbReference type="ARBA" id="ARBA00023180"/>
    </source>
</evidence>
<evidence type="ECO:0000256" key="1">
    <source>
        <dbReference type="ARBA" id="ARBA00010701"/>
    </source>
</evidence>
<feature type="signal peptide" evidence="8">
    <location>
        <begin position="1"/>
        <end position="22"/>
    </location>
</feature>
<dbReference type="VEuPathDB" id="VectorBase:AEPI007113"/>
<protein>
    <recommendedName>
        <fullName evidence="6">Lipase</fullName>
    </recommendedName>
</protein>
<keyword evidence="11" id="KW-1185">Reference proteome</keyword>
<feature type="active site" description="Charge relay system" evidence="7">
    <location>
        <position position="365"/>
    </location>
</feature>
<dbReference type="InterPro" id="IPR029058">
    <property type="entry name" value="AB_hydrolase_fold"/>
</dbReference>
<comment type="similarity">
    <text evidence="1 6">Belongs to the AB hydrolase superfamily. Lipase family.</text>
</comment>
<dbReference type="STRING" id="199890.A0A182PJJ9"/>
<feature type="domain" description="AB hydrolase-1" evidence="9">
    <location>
        <begin position="68"/>
        <end position="369"/>
    </location>
</feature>
<dbReference type="GO" id="GO:0016788">
    <property type="term" value="F:hydrolase activity, acting on ester bonds"/>
    <property type="evidence" value="ECO:0007669"/>
    <property type="project" value="InterPro"/>
</dbReference>
<dbReference type="InterPro" id="IPR000073">
    <property type="entry name" value="AB_hydrolase_1"/>
</dbReference>
<evidence type="ECO:0000313" key="10">
    <source>
        <dbReference type="EnsemblMetazoa" id="AEPI007113-PA"/>
    </source>
</evidence>
<keyword evidence="2 8" id="KW-0732">Signal</keyword>
<keyword evidence="4" id="KW-0443">Lipid metabolism</keyword>
<feature type="active site" description="Charge relay system" evidence="7">
    <location>
        <position position="334"/>
    </location>
</feature>
<feature type="active site" description="Nucleophile" evidence="7">
    <location>
        <position position="161"/>
    </location>
</feature>
<evidence type="ECO:0000256" key="7">
    <source>
        <dbReference type="PIRSR" id="PIRSR000862-1"/>
    </source>
</evidence>
<sequence length="395" mass="44701">MFRNVTLYLTLTLAIIVTQVDCAKSPNDILRYSITRYGYPVELHKVTTQDGYILTLVRIPRKSSTAAPVLIIHGLLSSSVDWTVQGPERSFSFLASDAGYDVWLGNVRGNTFSKEHTKLDTKSREYWRFSFHEIGLYDLPAMVDYIRANTSSEVLHYVSHSQGGAVFLIMASLRPAYNRKFASVHLMAPAALIHHGTSPVFYSTSRLDELETLAKVTQTYEFAGRGSNSPINLLDLAHRMGLIPTDLLLTNVWFFAGHHDSINRSIVGEILANTPAGCSVFQLLHFGHNYVAKSFQQYDYGWTENMQRYGSRVPPEYPLQNVTAPVTLYYSAGDNFVPAEDVEELADSLPNVVHKHKIGVRKWNHVDYLFDMTVHRLYRTIVASMTDQRTKRDAK</sequence>
<dbReference type="Proteomes" id="UP000075885">
    <property type="component" value="Unassembled WGS sequence"/>
</dbReference>
<evidence type="ECO:0000256" key="4">
    <source>
        <dbReference type="ARBA" id="ARBA00023098"/>
    </source>
</evidence>
<dbReference type="GO" id="GO:0016042">
    <property type="term" value="P:lipid catabolic process"/>
    <property type="evidence" value="ECO:0007669"/>
    <property type="project" value="UniProtKB-KW"/>
</dbReference>
<accession>A0A182PJJ9</accession>
<dbReference type="EnsemblMetazoa" id="AEPI007113-RA">
    <property type="protein sequence ID" value="AEPI007113-PA"/>
    <property type="gene ID" value="AEPI007113"/>
</dbReference>
<dbReference type="SUPFAM" id="SSF53474">
    <property type="entry name" value="alpha/beta-Hydrolases"/>
    <property type="match status" value="1"/>
</dbReference>
<evidence type="ECO:0000256" key="6">
    <source>
        <dbReference type="PIRNR" id="PIRNR000862"/>
    </source>
</evidence>
<keyword evidence="5" id="KW-0325">Glycoprotein</keyword>
<keyword evidence="6" id="KW-0378">Hydrolase</keyword>
<dbReference type="FunFam" id="3.40.50.1820:FF:000179">
    <property type="entry name" value="Lipase"/>
    <property type="match status" value="1"/>
</dbReference>
<evidence type="ECO:0000256" key="3">
    <source>
        <dbReference type="ARBA" id="ARBA00022963"/>
    </source>
</evidence>
<evidence type="ECO:0000256" key="2">
    <source>
        <dbReference type="ARBA" id="ARBA00022729"/>
    </source>
</evidence>
<evidence type="ECO:0000259" key="9">
    <source>
        <dbReference type="Pfam" id="PF00561"/>
    </source>
</evidence>
<evidence type="ECO:0000313" key="11">
    <source>
        <dbReference type="Proteomes" id="UP000075885"/>
    </source>
</evidence>
<dbReference type="AlphaFoldDB" id="A0A182PJJ9"/>
<feature type="chain" id="PRO_5008131485" description="Lipase" evidence="8">
    <location>
        <begin position="23"/>
        <end position="395"/>
    </location>
</feature>
<dbReference type="PANTHER" id="PTHR11005">
    <property type="entry name" value="LYSOSOMAL ACID LIPASE-RELATED"/>
    <property type="match status" value="1"/>
</dbReference>
<proteinExistence type="inferred from homology"/>
<dbReference type="PIRSF" id="PIRSF000862">
    <property type="entry name" value="Steryl_ester_lip"/>
    <property type="match status" value="1"/>
</dbReference>
<dbReference type="Gene3D" id="3.40.50.1820">
    <property type="entry name" value="alpha/beta hydrolase"/>
    <property type="match status" value="1"/>
</dbReference>
<name>A0A182PJJ9_9DIPT</name>
<reference evidence="10" key="2">
    <citation type="submission" date="2020-05" db="UniProtKB">
        <authorList>
            <consortium name="EnsemblMetazoa"/>
        </authorList>
    </citation>
    <scope>IDENTIFICATION</scope>
    <source>
        <strain evidence="10">Epiroticus2</strain>
    </source>
</reference>